<keyword evidence="8" id="KW-0067">ATP-binding</keyword>
<dbReference type="Proteomes" id="UP000694397">
    <property type="component" value="Chromosome 3"/>
</dbReference>
<feature type="domain" description="Helicase C-terminal" evidence="15">
    <location>
        <begin position="831"/>
        <end position="985"/>
    </location>
</feature>
<evidence type="ECO:0000313" key="17">
    <source>
        <dbReference type="Proteomes" id="UP000694397"/>
    </source>
</evidence>
<keyword evidence="4 10" id="KW-0863">Zinc-finger</keyword>
<dbReference type="RefSeq" id="XP_029106152.1">
    <property type="nucleotide sequence ID" value="XM_029250319.1"/>
</dbReference>
<dbReference type="PROSITE" id="PS00518">
    <property type="entry name" value="ZF_RING_1"/>
    <property type="match status" value="1"/>
</dbReference>
<dbReference type="Ensembl" id="ENSSFOT00015015439.2">
    <property type="protein sequence ID" value="ENSSFOP00015015258.2"/>
    <property type="gene ID" value="ENSSFOG00015009816.2"/>
</dbReference>
<reference evidence="16" key="2">
    <citation type="submission" date="2025-08" db="UniProtKB">
        <authorList>
            <consortium name="Ensembl"/>
        </authorList>
    </citation>
    <scope>IDENTIFICATION</scope>
</reference>
<keyword evidence="9" id="KW-0539">Nucleus</keyword>
<dbReference type="GO" id="GO:0005634">
    <property type="term" value="C:nucleus"/>
    <property type="evidence" value="ECO:0007669"/>
    <property type="project" value="UniProtKB-SubCell"/>
</dbReference>
<dbReference type="PROSITE" id="PS51192">
    <property type="entry name" value="HELICASE_ATP_BIND_1"/>
    <property type="match status" value="1"/>
</dbReference>
<dbReference type="Gene3D" id="3.30.70.2330">
    <property type="match status" value="1"/>
</dbReference>
<dbReference type="InterPro" id="IPR027417">
    <property type="entry name" value="P-loop_NTPase"/>
</dbReference>
<feature type="compositionally biased region" description="Basic and acidic residues" evidence="12">
    <location>
        <begin position="348"/>
        <end position="361"/>
    </location>
</feature>
<proteinExistence type="predicted"/>
<dbReference type="RefSeq" id="XP_018608746.2">
    <property type="nucleotide sequence ID" value="XM_018753230.2"/>
</dbReference>
<feature type="domain" description="Helicase ATP-binding" evidence="14">
    <location>
        <begin position="465"/>
        <end position="593"/>
    </location>
</feature>
<dbReference type="Pfam" id="PF13923">
    <property type="entry name" value="zf-C3HC4_2"/>
    <property type="match status" value="1"/>
</dbReference>
<dbReference type="InterPro" id="IPR017907">
    <property type="entry name" value="Znf_RING_CS"/>
</dbReference>
<dbReference type="PROSITE" id="PS51194">
    <property type="entry name" value="HELICASE_CTER"/>
    <property type="match status" value="1"/>
</dbReference>
<dbReference type="InterPro" id="IPR050628">
    <property type="entry name" value="SNF2_RAD54_helicase_TF"/>
</dbReference>
<evidence type="ECO:0000259" key="13">
    <source>
        <dbReference type="PROSITE" id="PS50089"/>
    </source>
</evidence>
<evidence type="ECO:0000256" key="1">
    <source>
        <dbReference type="ARBA" id="ARBA00004123"/>
    </source>
</evidence>
<dbReference type="GO" id="GO:0005524">
    <property type="term" value="F:ATP binding"/>
    <property type="evidence" value="ECO:0007669"/>
    <property type="project" value="UniProtKB-KW"/>
</dbReference>
<dbReference type="OrthoDB" id="276744at2759"/>
<gene>
    <name evidence="16" type="primary">HLTF</name>
    <name evidence="16" type="synonym">hltf</name>
</gene>
<dbReference type="SUPFAM" id="SSF57850">
    <property type="entry name" value="RING/U-box"/>
    <property type="match status" value="1"/>
</dbReference>
<evidence type="ECO:0000256" key="4">
    <source>
        <dbReference type="ARBA" id="ARBA00022771"/>
    </source>
</evidence>
<protein>
    <submittedName>
        <fullName evidence="16">Helicase like transcription factor</fullName>
    </submittedName>
</protein>
<dbReference type="Gene3D" id="3.40.50.10810">
    <property type="entry name" value="Tandem AAA-ATPase domain"/>
    <property type="match status" value="2"/>
</dbReference>
<dbReference type="InterPro" id="IPR000330">
    <property type="entry name" value="SNF2_N"/>
</dbReference>
<dbReference type="Gene3D" id="3.30.40.10">
    <property type="entry name" value="Zinc/RING finger domain, C3HC4 (zinc finger)"/>
    <property type="match status" value="1"/>
</dbReference>
<dbReference type="GO" id="GO:0003676">
    <property type="term" value="F:nucleic acid binding"/>
    <property type="evidence" value="ECO:0007669"/>
    <property type="project" value="InterPro"/>
</dbReference>
<evidence type="ECO:0000256" key="8">
    <source>
        <dbReference type="ARBA" id="ARBA00022840"/>
    </source>
</evidence>
<dbReference type="GeneID" id="108934982"/>
<dbReference type="InterPro" id="IPR014905">
    <property type="entry name" value="HIRAN"/>
</dbReference>
<evidence type="ECO:0000259" key="15">
    <source>
        <dbReference type="PROSITE" id="PS51194"/>
    </source>
</evidence>
<keyword evidence="2" id="KW-0479">Metal-binding</keyword>
<feature type="region of interest" description="Disordered" evidence="12">
    <location>
        <begin position="29"/>
        <end position="57"/>
    </location>
</feature>
<dbReference type="InterPro" id="IPR049730">
    <property type="entry name" value="SNF2/RAD54-like_C"/>
</dbReference>
<dbReference type="GO" id="GO:0006281">
    <property type="term" value="P:DNA repair"/>
    <property type="evidence" value="ECO:0007669"/>
    <property type="project" value="TreeGrafter"/>
</dbReference>
<dbReference type="GO" id="GO:0008270">
    <property type="term" value="F:zinc ion binding"/>
    <property type="evidence" value="ECO:0007669"/>
    <property type="project" value="UniProtKB-KW"/>
</dbReference>
<feature type="domain" description="RING-type" evidence="13">
    <location>
        <begin position="748"/>
        <end position="789"/>
    </location>
</feature>
<dbReference type="Pfam" id="PF08797">
    <property type="entry name" value="HIRAN"/>
    <property type="match status" value="1"/>
</dbReference>
<dbReference type="GO" id="GO:0008094">
    <property type="term" value="F:ATP-dependent activity, acting on DNA"/>
    <property type="evidence" value="ECO:0007669"/>
    <property type="project" value="TreeGrafter"/>
</dbReference>
<evidence type="ECO:0000313" key="16">
    <source>
        <dbReference type="Ensembl" id="ENSSFOP00015015258.2"/>
    </source>
</evidence>
<dbReference type="PANTHER" id="PTHR45626:SF17">
    <property type="entry name" value="HELICASE-LIKE TRANSCRIPTION FACTOR"/>
    <property type="match status" value="1"/>
</dbReference>
<organism evidence="16 17">
    <name type="scientific">Scleropages formosus</name>
    <name type="common">Asian bonytongue</name>
    <name type="synonym">Osteoglossum formosum</name>
    <dbReference type="NCBI Taxonomy" id="113540"/>
    <lineage>
        <taxon>Eukaryota</taxon>
        <taxon>Metazoa</taxon>
        <taxon>Chordata</taxon>
        <taxon>Craniata</taxon>
        <taxon>Vertebrata</taxon>
        <taxon>Euteleostomi</taxon>
        <taxon>Actinopterygii</taxon>
        <taxon>Neopterygii</taxon>
        <taxon>Teleostei</taxon>
        <taxon>Osteoglossocephala</taxon>
        <taxon>Osteoglossomorpha</taxon>
        <taxon>Osteoglossiformes</taxon>
        <taxon>Osteoglossidae</taxon>
        <taxon>Scleropages</taxon>
    </lineage>
</organism>
<dbReference type="PROSITE" id="PS50089">
    <property type="entry name" value="ZF_RING_2"/>
    <property type="match status" value="1"/>
</dbReference>
<dbReference type="SMART" id="SM00490">
    <property type="entry name" value="HELICc"/>
    <property type="match status" value="1"/>
</dbReference>
<dbReference type="Pfam" id="PF00271">
    <property type="entry name" value="Helicase_C"/>
    <property type="match status" value="1"/>
</dbReference>
<keyword evidence="6" id="KW-0347">Helicase</keyword>
<evidence type="ECO:0000256" key="3">
    <source>
        <dbReference type="ARBA" id="ARBA00022741"/>
    </source>
</evidence>
<comment type="subcellular location">
    <subcellularLocation>
        <location evidence="1">Nucleus</location>
    </subcellularLocation>
</comment>
<sequence length="994" mass="111440">MQFARSSRRRRFGLELRFADVFGVESADRDRDRDRDSLSQVLRRTEQQQEPAEEEQEGHVLFGTLQGSVVGLRYYTGVVNKGEMVSLVREPQNPYDRNAVMVTNVYGNQVGHIRRQLAAPMAHIMDNNLAKVEGVVPYRTNNQFTMPVHLSFWGKEEKRMEVVNELSNHGFKLAPGSKGLSASGQGPSRAGTTLERFWTVPRKTTAVALTPEQLKNVFDKLFDDLMEDKTREMEAAEAVGTPLLPHQKQALAWMASRENSNDLPPFWEQQNNLYLNVLTNFAVKERPDKVQGGILADDMGLGKTLTTIALILTNFHNGKPLPLQKCAASPKSAVRVPKMVKGRNSSLESERSRSHFAEETPKVSASSSHPKRGSEASDVIVISDSDDAGEGVAPKKRAKRKESKGETSTSSTKGSVILSEDSDFAAALGEFLQGPSSQKKKAHKKSEGGDDTQGKTGKSVGARATLIVCPLSVLSNWLDQFEQHVSADVKMNVHVYYGTERIRDPKFLAKQDVVLTTYNILSTDYTDKRSSPLQAVSWLRVVLDEGHIVRNPAALQSKAVLALTAERRWVLSGTPVQNSLKDLWMLISFLKLKPFDIREWWNRVIQRPVMLGDHSGLQNLQALVKGITLRRTKNSRVGGRLLVELPQKKVFVEHVTLTEDERRRYERVRKDSRAIIKRYFREGTVLTNYADVLAILVRLRQFCCHPQLLEGAATPAGPTEKASTPDELRQYLVKKISLVLSSGSDEECAVCLDSLRQPVITYCAHVYCKPCICEVIRSEKENAKCPLCRMQLNIKELVEYPGEQENLDAAQDKDECLSSSKVDALMVHLFQLRSQDPKIKSLVVSQFTSFLSLLEVPLRQHGFDFTRLDGSMNQKSRVKAIQAFQDTAQGSPTIMLLSLKAGGVGLNLTAASRVFLMDPAWNPAAEDQCFDRCHRLGQKVDVVIIKFIVKDSVEENMVEIQQKKQKLVEKAFGMKNAEERKQSRIEDIRALMEL</sequence>
<dbReference type="InterPro" id="IPR014001">
    <property type="entry name" value="Helicase_ATP-bd"/>
</dbReference>
<dbReference type="CDD" id="cd18793">
    <property type="entry name" value="SF2_C_SNF"/>
    <property type="match status" value="1"/>
</dbReference>
<evidence type="ECO:0000256" key="6">
    <source>
        <dbReference type="ARBA" id="ARBA00022806"/>
    </source>
</evidence>
<dbReference type="InterPro" id="IPR013083">
    <property type="entry name" value="Znf_RING/FYVE/PHD"/>
</dbReference>
<feature type="coiled-coil region" evidence="11">
    <location>
        <begin position="950"/>
        <end position="994"/>
    </location>
</feature>
<evidence type="ECO:0000256" key="9">
    <source>
        <dbReference type="ARBA" id="ARBA00023242"/>
    </source>
</evidence>
<dbReference type="InterPro" id="IPR001650">
    <property type="entry name" value="Helicase_C-like"/>
</dbReference>
<keyword evidence="17" id="KW-1185">Reference proteome</keyword>
<keyword evidence="5" id="KW-0378">Hydrolase</keyword>
<dbReference type="AlphaFoldDB" id="A0A8C9RKH2"/>
<dbReference type="SUPFAM" id="SSF52540">
    <property type="entry name" value="P-loop containing nucleoside triphosphate hydrolases"/>
    <property type="match status" value="2"/>
</dbReference>
<accession>A0A8C9RKH2</accession>
<feature type="region of interest" description="Disordered" evidence="12">
    <location>
        <begin position="435"/>
        <end position="457"/>
    </location>
</feature>
<dbReference type="InterPro" id="IPR001841">
    <property type="entry name" value="Znf_RING"/>
</dbReference>
<dbReference type="GeneTree" id="ENSGT00910000144305"/>
<dbReference type="CTD" id="6596"/>
<evidence type="ECO:0000256" key="11">
    <source>
        <dbReference type="SAM" id="Coils"/>
    </source>
</evidence>
<dbReference type="Gene3D" id="3.40.50.300">
    <property type="entry name" value="P-loop containing nucleotide triphosphate hydrolases"/>
    <property type="match status" value="1"/>
</dbReference>
<dbReference type="SMART" id="SM00910">
    <property type="entry name" value="HIRAN"/>
    <property type="match status" value="1"/>
</dbReference>
<keyword evidence="11" id="KW-0175">Coiled coil</keyword>
<reference evidence="16" key="3">
    <citation type="submission" date="2025-09" db="UniProtKB">
        <authorList>
            <consortium name="Ensembl"/>
        </authorList>
    </citation>
    <scope>IDENTIFICATION</scope>
</reference>
<dbReference type="CDD" id="cd16509">
    <property type="entry name" value="RING-HC_HLTF"/>
    <property type="match status" value="1"/>
</dbReference>
<keyword evidence="7" id="KW-0862">Zinc</keyword>
<evidence type="ECO:0000256" key="2">
    <source>
        <dbReference type="ARBA" id="ARBA00022723"/>
    </source>
</evidence>
<evidence type="ECO:0000259" key="14">
    <source>
        <dbReference type="PROSITE" id="PS51192"/>
    </source>
</evidence>
<evidence type="ECO:0000256" key="12">
    <source>
        <dbReference type="SAM" id="MobiDB-lite"/>
    </source>
</evidence>
<dbReference type="SMART" id="SM00487">
    <property type="entry name" value="DEXDc"/>
    <property type="match status" value="1"/>
</dbReference>
<dbReference type="GO" id="GO:0004386">
    <property type="term" value="F:helicase activity"/>
    <property type="evidence" value="ECO:0007669"/>
    <property type="project" value="UniProtKB-KW"/>
</dbReference>
<name>A0A8C9RKH2_SCLFO</name>
<dbReference type="GO" id="GO:0016818">
    <property type="term" value="F:hydrolase activity, acting on acid anhydrides, in phosphorus-containing anhydrides"/>
    <property type="evidence" value="ECO:0007669"/>
    <property type="project" value="InterPro"/>
</dbReference>
<evidence type="ECO:0000256" key="10">
    <source>
        <dbReference type="PROSITE-ProRule" id="PRU00175"/>
    </source>
</evidence>
<dbReference type="KEGG" id="sfm:108934982"/>
<feature type="compositionally biased region" description="Basic and acidic residues" evidence="12">
    <location>
        <begin position="29"/>
        <end position="47"/>
    </location>
</feature>
<evidence type="ECO:0000256" key="5">
    <source>
        <dbReference type="ARBA" id="ARBA00022801"/>
    </source>
</evidence>
<feature type="compositionally biased region" description="Low complexity" evidence="12">
    <location>
        <begin position="406"/>
        <end position="415"/>
    </location>
</feature>
<keyword evidence="3" id="KW-0547">Nucleotide-binding</keyword>
<dbReference type="Pfam" id="PF00176">
    <property type="entry name" value="SNF2-rel_dom"/>
    <property type="match status" value="1"/>
</dbReference>
<dbReference type="SMART" id="SM00184">
    <property type="entry name" value="RING"/>
    <property type="match status" value="1"/>
</dbReference>
<dbReference type="PANTHER" id="PTHR45626">
    <property type="entry name" value="TRANSCRIPTION TERMINATION FACTOR 2-RELATED"/>
    <property type="match status" value="1"/>
</dbReference>
<reference evidence="16 17" key="1">
    <citation type="submission" date="2019-04" db="EMBL/GenBank/DDBJ databases">
        <authorList>
            <consortium name="Wellcome Sanger Institute Data Sharing"/>
        </authorList>
    </citation>
    <scope>NUCLEOTIDE SEQUENCE [LARGE SCALE GENOMIC DNA]</scope>
</reference>
<evidence type="ECO:0000256" key="7">
    <source>
        <dbReference type="ARBA" id="ARBA00022833"/>
    </source>
</evidence>
<feature type="region of interest" description="Disordered" evidence="12">
    <location>
        <begin position="327"/>
        <end position="416"/>
    </location>
</feature>
<dbReference type="InterPro" id="IPR038718">
    <property type="entry name" value="SNF2-like_sf"/>
</dbReference>